<reference evidence="15 16" key="1">
    <citation type="submission" date="2016-10" db="EMBL/GenBank/DDBJ databases">
        <authorList>
            <person name="de Groot N.N."/>
        </authorList>
    </citation>
    <scope>NUCLEOTIDE SEQUENCE [LARGE SCALE GENOMIC DNA]</scope>
    <source>
        <strain evidence="15 16">DSM 22024</strain>
    </source>
</reference>
<keyword evidence="16" id="KW-1185">Reference proteome</keyword>
<evidence type="ECO:0000256" key="11">
    <source>
        <dbReference type="SAM" id="MobiDB-lite"/>
    </source>
</evidence>
<comment type="subcellular location">
    <subcellularLocation>
        <location evidence="1">Cell inner membrane</location>
        <topology evidence="1">Multi-pass membrane protein</topology>
    </subcellularLocation>
</comment>
<dbReference type="FunFam" id="3.40.50.300:FF:000221">
    <property type="entry name" value="Multidrug ABC transporter ATP-binding protein"/>
    <property type="match status" value="1"/>
</dbReference>
<keyword evidence="4" id="KW-0997">Cell inner membrane</keyword>
<gene>
    <name evidence="15" type="ORF">SAMN04489717_5222</name>
</gene>
<dbReference type="InterPro" id="IPR011527">
    <property type="entry name" value="ABC1_TM_dom"/>
</dbReference>
<dbReference type="Gene3D" id="3.40.50.300">
    <property type="entry name" value="P-loop containing nucleotide triphosphate hydrolases"/>
    <property type="match status" value="1"/>
</dbReference>
<dbReference type="AlphaFoldDB" id="A0A1H1XZY0"/>
<dbReference type="InterPro" id="IPR003593">
    <property type="entry name" value="AAA+_ATPase"/>
</dbReference>
<dbReference type="PANTHER" id="PTHR43394">
    <property type="entry name" value="ATP-DEPENDENT PERMEASE MDL1, MITOCHONDRIAL"/>
    <property type="match status" value="1"/>
</dbReference>
<feature type="transmembrane region" description="Helical" evidence="12">
    <location>
        <begin position="35"/>
        <end position="56"/>
    </location>
</feature>
<dbReference type="InterPro" id="IPR027417">
    <property type="entry name" value="P-loop_NTPase"/>
</dbReference>
<evidence type="ECO:0000256" key="10">
    <source>
        <dbReference type="ARBA" id="ARBA00023455"/>
    </source>
</evidence>
<dbReference type="InterPro" id="IPR036640">
    <property type="entry name" value="ABC1_TM_sf"/>
</dbReference>
<dbReference type="GO" id="GO:0016887">
    <property type="term" value="F:ATP hydrolysis activity"/>
    <property type="evidence" value="ECO:0007669"/>
    <property type="project" value="InterPro"/>
</dbReference>
<dbReference type="SUPFAM" id="SSF90123">
    <property type="entry name" value="ABC transporter transmembrane region"/>
    <property type="match status" value="1"/>
</dbReference>
<evidence type="ECO:0000259" key="13">
    <source>
        <dbReference type="PROSITE" id="PS50893"/>
    </source>
</evidence>
<comment type="similarity">
    <text evidence="10">Belongs to the ABC transporter superfamily. Siderophore-Fe(3+) uptake transporter (SIUT) (TC 3.A.1.21) family.</text>
</comment>
<keyword evidence="3" id="KW-1003">Cell membrane</keyword>
<feature type="transmembrane region" description="Helical" evidence="12">
    <location>
        <begin position="154"/>
        <end position="173"/>
    </location>
</feature>
<dbReference type="InterPro" id="IPR003439">
    <property type="entry name" value="ABC_transporter-like_ATP-bd"/>
</dbReference>
<feature type="domain" description="ABC transmembrane type-1" evidence="14">
    <location>
        <begin position="40"/>
        <end position="318"/>
    </location>
</feature>
<evidence type="ECO:0000256" key="7">
    <source>
        <dbReference type="ARBA" id="ARBA00022840"/>
    </source>
</evidence>
<feature type="domain" description="ABC transporter" evidence="13">
    <location>
        <begin position="352"/>
        <end position="586"/>
    </location>
</feature>
<sequence length="676" mass="74166">MATPRSEFTVADQRRSDLRGPVRWILSHPLRHRRYATGFLLGSLIMVVLNSAIPGLTGSAFDAVTAGGDEGRRKLAGIVVALVALVLLRGVFDLIARLCTEVLAKRMERDAREELYTSLLGKSQTFHNRQRVGDLMARAANDVRQLSTMISPGFDLIVDSMLQGLVPIIFIAFIDPRLLLAPVLFAVSFYFAIRHYMRRLNPVSTAMRDQFGNLNAGLSEAVRGIEVVKVTAQEEQERRRFETNARTYRDSFVKQGMIQARYLPTLLLAVATGGALLHGLVLYRAGNLSLGDLVAYLGLMGLLGFPTGISIFSFSLVQIGIVSARRILTLIQEETELDQNTAGHQGAMRGEIVFENVSFGYGGEPVIRDLSFRAEPGQTIAIVGETGSGKSTLTKLVNRIYDADEGQVLIDGVDLRDWNLDSLRSQISTIEQDIVLFSRPIAENIAFSLGQRAHRDDVVRAAKDAQAHSFIEELEDGYDTVIGERGVTLSGGQRQRLAIARALLTDPAVLILDDSTSAIDSATEDEIQQAIRRILQGRTTLLITHRLSQIRWADKVLLIQRGALVDQGTHDELLQRCALYRRIFAHYDEVAHPEAVPAEIGAGGIVEPSFEPDEADRDGILQPAGERVGAGARAHDHPATVTADGHHPHHPGQSDEPARSGRHRSPANPVHDGEEL</sequence>
<accession>A0A1H1XZY0</accession>
<keyword evidence="8 12" id="KW-1133">Transmembrane helix</keyword>
<protein>
    <submittedName>
        <fullName evidence="15">ATP-binding cassette, subfamily B</fullName>
    </submittedName>
</protein>
<feature type="transmembrane region" description="Helical" evidence="12">
    <location>
        <begin position="293"/>
        <end position="317"/>
    </location>
</feature>
<feature type="transmembrane region" description="Helical" evidence="12">
    <location>
        <begin position="262"/>
        <end position="281"/>
    </location>
</feature>
<name>A0A1H1XZY0_9ACTN</name>
<proteinExistence type="inferred from homology"/>
<dbReference type="PANTHER" id="PTHR43394:SF1">
    <property type="entry name" value="ATP-BINDING CASSETTE SUB-FAMILY B MEMBER 10, MITOCHONDRIAL"/>
    <property type="match status" value="1"/>
</dbReference>
<feature type="region of interest" description="Disordered" evidence="11">
    <location>
        <begin position="605"/>
        <end position="676"/>
    </location>
</feature>
<dbReference type="PROSITE" id="PS50929">
    <property type="entry name" value="ABC_TM1F"/>
    <property type="match status" value="1"/>
</dbReference>
<dbReference type="GO" id="GO:0015421">
    <property type="term" value="F:ABC-type oligopeptide transporter activity"/>
    <property type="evidence" value="ECO:0007669"/>
    <property type="project" value="TreeGrafter"/>
</dbReference>
<keyword evidence="9 12" id="KW-0472">Membrane</keyword>
<keyword evidence="5 12" id="KW-0812">Transmembrane</keyword>
<evidence type="ECO:0000256" key="12">
    <source>
        <dbReference type="SAM" id="Phobius"/>
    </source>
</evidence>
<dbReference type="PROSITE" id="PS50893">
    <property type="entry name" value="ABC_TRANSPORTER_2"/>
    <property type="match status" value="1"/>
</dbReference>
<dbReference type="RefSeq" id="WP_241827636.1">
    <property type="nucleotide sequence ID" value="NZ_LT629732.1"/>
</dbReference>
<dbReference type="InterPro" id="IPR017871">
    <property type="entry name" value="ABC_transporter-like_CS"/>
</dbReference>
<organism evidence="15 16">
    <name type="scientific">Actinopolymorpha singaporensis</name>
    <dbReference type="NCBI Taxonomy" id="117157"/>
    <lineage>
        <taxon>Bacteria</taxon>
        <taxon>Bacillati</taxon>
        <taxon>Actinomycetota</taxon>
        <taxon>Actinomycetes</taxon>
        <taxon>Propionibacteriales</taxon>
        <taxon>Actinopolymorphaceae</taxon>
        <taxon>Actinopolymorpha</taxon>
    </lineage>
</organism>
<evidence type="ECO:0000259" key="14">
    <source>
        <dbReference type="PROSITE" id="PS50929"/>
    </source>
</evidence>
<dbReference type="SUPFAM" id="SSF52540">
    <property type="entry name" value="P-loop containing nucleoside triphosphate hydrolases"/>
    <property type="match status" value="1"/>
</dbReference>
<dbReference type="SMART" id="SM00382">
    <property type="entry name" value="AAA"/>
    <property type="match status" value="1"/>
</dbReference>
<dbReference type="Pfam" id="PF00664">
    <property type="entry name" value="ABC_membrane"/>
    <property type="match status" value="1"/>
</dbReference>
<evidence type="ECO:0000256" key="8">
    <source>
        <dbReference type="ARBA" id="ARBA00022989"/>
    </source>
</evidence>
<dbReference type="EMBL" id="LT629732">
    <property type="protein sequence ID" value="SDT14777.1"/>
    <property type="molecule type" value="Genomic_DNA"/>
</dbReference>
<dbReference type="STRING" id="117157.SAMN04489717_5222"/>
<dbReference type="Pfam" id="PF00005">
    <property type="entry name" value="ABC_tran"/>
    <property type="match status" value="1"/>
</dbReference>
<dbReference type="GO" id="GO:0005524">
    <property type="term" value="F:ATP binding"/>
    <property type="evidence" value="ECO:0007669"/>
    <property type="project" value="UniProtKB-KW"/>
</dbReference>
<evidence type="ECO:0000256" key="4">
    <source>
        <dbReference type="ARBA" id="ARBA00022519"/>
    </source>
</evidence>
<keyword evidence="7 15" id="KW-0067">ATP-binding</keyword>
<evidence type="ECO:0000256" key="5">
    <source>
        <dbReference type="ARBA" id="ARBA00022692"/>
    </source>
</evidence>
<dbReference type="Gene3D" id="1.20.1560.10">
    <property type="entry name" value="ABC transporter type 1, transmembrane domain"/>
    <property type="match status" value="1"/>
</dbReference>
<dbReference type="Proteomes" id="UP000198983">
    <property type="component" value="Chromosome I"/>
</dbReference>
<dbReference type="GO" id="GO:0005886">
    <property type="term" value="C:plasma membrane"/>
    <property type="evidence" value="ECO:0007669"/>
    <property type="project" value="UniProtKB-SubCell"/>
</dbReference>
<dbReference type="InterPro" id="IPR039421">
    <property type="entry name" value="Type_1_exporter"/>
</dbReference>
<evidence type="ECO:0000256" key="6">
    <source>
        <dbReference type="ARBA" id="ARBA00022741"/>
    </source>
</evidence>
<evidence type="ECO:0000256" key="2">
    <source>
        <dbReference type="ARBA" id="ARBA00022448"/>
    </source>
</evidence>
<dbReference type="PROSITE" id="PS00211">
    <property type="entry name" value="ABC_TRANSPORTER_1"/>
    <property type="match status" value="1"/>
</dbReference>
<evidence type="ECO:0000256" key="9">
    <source>
        <dbReference type="ARBA" id="ARBA00023136"/>
    </source>
</evidence>
<evidence type="ECO:0000256" key="1">
    <source>
        <dbReference type="ARBA" id="ARBA00004429"/>
    </source>
</evidence>
<evidence type="ECO:0000313" key="15">
    <source>
        <dbReference type="EMBL" id="SDT14777.1"/>
    </source>
</evidence>
<keyword evidence="6" id="KW-0547">Nucleotide-binding</keyword>
<evidence type="ECO:0000313" key="16">
    <source>
        <dbReference type="Proteomes" id="UP000198983"/>
    </source>
</evidence>
<evidence type="ECO:0000256" key="3">
    <source>
        <dbReference type="ARBA" id="ARBA00022475"/>
    </source>
</evidence>
<keyword evidence="2" id="KW-0813">Transport</keyword>
<feature type="transmembrane region" description="Helical" evidence="12">
    <location>
        <begin position="76"/>
        <end position="99"/>
    </location>
</feature>
<feature type="transmembrane region" description="Helical" evidence="12">
    <location>
        <begin position="179"/>
        <end position="197"/>
    </location>
</feature>